<dbReference type="CDD" id="cd18092">
    <property type="entry name" value="SpoU-like_TrmH"/>
    <property type="match status" value="1"/>
</dbReference>
<dbReference type="InterPro" id="IPR029028">
    <property type="entry name" value="Alpha/beta_knot_MTases"/>
</dbReference>
<dbReference type="InterPro" id="IPR029026">
    <property type="entry name" value="tRNA_m1G_MTases_N"/>
</dbReference>
<evidence type="ECO:0000259" key="7">
    <source>
        <dbReference type="Pfam" id="PF00588"/>
    </source>
</evidence>
<dbReference type="SUPFAM" id="SSF75217">
    <property type="entry name" value="alpha/beta knot"/>
    <property type="match status" value="1"/>
</dbReference>
<dbReference type="NCBIfam" id="NF008295">
    <property type="entry name" value="PRK11081.1"/>
    <property type="match status" value="1"/>
</dbReference>
<name>A0A3B1A3H3_9ZZZZ</name>
<dbReference type="PANTHER" id="PTHR43453:SF1">
    <property type="entry name" value="TRNA_RRNA METHYLTRANSFERASE SPOU TYPE DOMAIN-CONTAINING PROTEIN"/>
    <property type="match status" value="1"/>
</dbReference>
<feature type="domain" description="tRNA/rRNA methyltransferase SpoU type" evidence="7">
    <location>
        <begin position="20"/>
        <end position="159"/>
    </location>
</feature>
<sequence>MTPERFKRLTTILQRRQLDLSVVMDKVHKGHNLSAVVRTCDAVGVFNVHAVVPDPCVRTSRYISSSAAKWVKLHRYNRITEAVTAVKQQNMRVYAAHLSDNARDFREIDFTQPCAIMLGTELFGVSDDGLDLADEHIVIPMLGMIDSLNVSVAAALILFEAQRQRLAAGFYDRQQLARADFDKTLFEWAHPKLAEFYTRKGLPYPPLDEEGEVIESSTHSQARLKGSY</sequence>
<evidence type="ECO:0000256" key="1">
    <source>
        <dbReference type="ARBA" id="ARBA00022555"/>
    </source>
</evidence>
<dbReference type="PANTHER" id="PTHR43453">
    <property type="entry name" value="RRNA METHYLASE-LIKE"/>
    <property type="match status" value="1"/>
</dbReference>
<dbReference type="Pfam" id="PF12105">
    <property type="entry name" value="SpoU_methylas_C"/>
    <property type="match status" value="1"/>
</dbReference>
<reference evidence="9" key="1">
    <citation type="submission" date="2018-06" db="EMBL/GenBank/DDBJ databases">
        <authorList>
            <person name="Zhirakovskaya E."/>
        </authorList>
    </citation>
    <scope>NUCLEOTIDE SEQUENCE</scope>
</reference>
<dbReference type="EMBL" id="UOFR01000029">
    <property type="protein sequence ID" value="VAW94673.1"/>
    <property type="molecule type" value="Genomic_DNA"/>
</dbReference>
<dbReference type="Pfam" id="PF00588">
    <property type="entry name" value="SpoU_methylase"/>
    <property type="match status" value="1"/>
</dbReference>
<dbReference type="InterPro" id="IPR022724">
    <property type="entry name" value="rRNA_MeTrfase_SpoU_C"/>
</dbReference>
<gene>
    <name evidence="9" type="ORF">MNBD_GAMMA21-3008</name>
</gene>
<evidence type="ECO:0000259" key="8">
    <source>
        <dbReference type="Pfam" id="PF12105"/>
    </source>
</evidence>
<dbReference type="InterPro" id="IPR001537">
    <property type="entry name" value="SpoU_MeTrfase"/>
</dbReference>
<organism evidence="9">
    <name type="scientific">hydrothermal vent metagenome</name>
    <dbReference type="NCBI Taxonomy" id="652676"/>
    <lineage>
        <taxon>unclassified sequences</taxon>
        <taxon>metagenomes</taxon>
        <taxon>ecological metagenomes</taxon>
    </lineage>
</organism>
<keyword evidence="6" id="KW-0694">RNA-binding</keyword>
<dbReference type="EC" id="2.1.1.34" evidence="9"/>
<keyword evidence="2 9" id="KW-0489">Methyltransferase</keyword>
<keyword evidence="1" id="KW-0820">tRNA-binding</keyword>
<dbReference type="InterPro" id="IPR033671">
    <property type="entry name" value="TrmH"/>
</dbReference>
<proteinExistence type="inferred from homology"/>
<evidence type="ECO:0000256" key="6">
    <source>
        <dbReference type="ARBA" id="ARBA00022884"/>
    </source>
</evidence>
<dbReference type="GO" id="GO:0000049">
    <property type="term" value="F:tRNA binding"/>
    <property type="evidence" value="ECO:0007669"/>
    <property type="project" value="UniProtKB-KW"/>
</dbReference>
<dbReference type="GO" id="GO:0141100">
    <property type="term" value="F:tRNA (guanine(18)-2'-O)-methyltransferase activity"/>
    <property type="evidence" value="ECO:0007669"/>
    <property type="project" value="UniProtKB-EC"/>
</dbReference>
<dbReference type="AlphaFoldDB" id="A0A3B1A3H3"/>
<evidence type="ECO:0000256" key="3">
    <source>
        <dbReference type="ARBA" id="ARBA00022679"/>
    </source>
</evidence>
<evidence type="ECO:0000313" key="9">
    <source>
        <dbReference type="EMBL" id="VAW94673.1"/>
    </source>
</evidence>
<accession>A0A3B1A3H3</accession>
<dbReference type="GO" id="GO:0002938">
    <property type="term" value="P:tRNA guanine ribose methylation"/>
    <property type="evidence" value="ECO:0007669"/>
    <property type="project" value="TreeGrafter"/>
</dbReference>
<protein>
    <submittedName>
        <fullName evidence="9">tRNA (Guanosine(18)-2'-O)-methyltransferase</fullName>
        <ecNumber evidence="9">2.1.1.34</ecNumber>
    </submittedName>
</protein>
<dbReference type="HAMAP" id="MF_02060">
    <property type="entry name" value="tRNA_methyltr_TrmH"/>
    <property type="match status" value="1"/>
</dbReference>
<evidence type="ECO:0000256" key="4">
    <source>
        <dbReference type="ARBA" id="ARBA00022691"/>
    </source>
</evidence>
<keyword evidence="4" id="KW-0949">S-adenosyl-L-methionine</keyword>
<keyword evidence="3 9" id="KW-0808">Transferase</keyword>
<evidence type="ECO:0000256" key="2">
    <source>
        <dbReference type="ARBA" id="ARBA00022603"/>
    </source>
</evidence>
<keyword evidence="5" id="KW-0819">tRNA processing</keyword>
<dbReference type="Gene3D" id="3.40.1280.10">
    <property type="match status" value="1"/>
</dbReference>
<evidence type="ECO:0000256" key="5">
    <source>
        <dbReference type="ARBA" id="ARBA00022694"/>
    </source>
</evidence>
<feature type="domain" description="RNA methyltransferase SpoU/TrmH type C-terminal" evidence="8">
    <location>
        <begin position="163"/>
        <end position="215"/>
    </location>
</feature>